<dbReference type="Proteomes" id="UP000184159">
    <property type="component" value="Unassembled WGS sequence"/>
</dbReference>
<evidence type="ECO:0000256" key="1">
    <source>
        <dbReference type="SAM" id="Phobius"/>
    </source>
</evidence>
<dbReference type="AlphaFoldDB" id="A0A1M5GPH7"/>
<proteinExistence type="predicted"/>
<sequence>MLVRYTGMSLKSQFYLYGFGFILTVLGMVLTDMWLPMVVGALILMGLIVESWIHIFHIVPLHQEVRSLKKQMEKLQHHYQDEKEL</sequence>
<keyword evidence="1" id="KW-1133">Transmembrane helix</keyword>
<organism evidence="2 3">
    <name type="scientific">Vibrio gazogenes DSM 21264 = NBRC 103151</name>
    <dbReference type="NCBI Taxonomy" id="1123492"/>
    <lineage>
        <taxon>Bacteria</taxon>
        <taxon>Pseudomonadati</taxon>
        <taxon>Pseudomonadota</taxon>
        <taxon>Gammaproteobacteria</taxon>
        <taxon>Vibrionales</taxon>
        <taxon>Vibrionaceae</taxon>
        <taxon>Vibrio</taxon>
    </lineage>
</organism>
<evidence type="ECO:0008006" key="4">
    <source>
        <dbReference type="Google" id="ProtNLM"/>
    </source>
</evidence>
<evidence type="ECO:0000313" key="3">
    <source>
        <dbReference type="Proteomes" id="UP000184159"/>
    </source>
</evidence>
<name>A0A1M5GPH7_VIBGA</name>
<protein>
    <recommendedName>
        <fullName evidence="4">NADH dehydrogenase subunit II-related protein</fullName>
    </recommendedName>
</protein>
<accession>A0A1M5GPH7</accession>
<keyword evidence="1" id="KW-0472">Membrane</keyword>
<dbReference type="RefSeq" id="WP_072963020.1">
    <property type="nucleotide sequence ID" value="NZ_FQUH01000026.1"/>
</dbReference>
<dbReference type="EMBL" id="FQUH01000026">
    <property type="protein sequence ID" value="SHG05557.1"/>
    <property type="molecule type" value="Genomic_DNA"/>
</dbReference>
<evidence type="ECO:0000313" key="2">
    <source>
        <dbReference type="EMBL" id="SHG05557.1"/>
    </source>
</evidence>
<feature type="transmembrane region" description="Helical" evidence="1">
    <location>
        <begin position="14"/>
        <end position="31"/>
    </location>
</feature>
<reference evidence="3" key="1">
    <citation type="submission" date="2016-11" db="EMBL/GenBank/DDBJ databases">
        <authorList>
            <person name="Varghese N."/>
            <person name="Submissions S."/>
        </authorList>
    </citation>
    <scope>NUCLEOTIDE SEQUENCE [LARGE SCALE GENOMIC DNA]</scope>
    <source>
        <strain evidence="3">DSM 21264</strain>
    </source>
</reference>
<gene>
    <name evidence="2" type="ORF">SAMN02745781_03852</name>
</gene>
<keyword evidence="1" id="KW-0812">Transmembrane</keyword>
<feature type="transmembrane region" description="Helical" evidence="1">
    <location>
        <begin position="37"/>
        <end position="59"/>
    </location>
</feature>
<keyword evidence="3" id="KW-1185">Reference proteome</keyword>